<gene>
    <name evidence="2" type="ORF">HAX54_048606</name>
</gene>
<dbReference type="InterPro" id="IPR043454">
    <property type="entry name" value="NPH3/RPT2-like"/>
</dbReference>
<organism evidence="2 3">
    <name type="scientific">Datura stramonium</name>
    <name type="common">Jimsonweed</name>
    <name type="synonym">Common thornapple</name>
    <dbReference type="NCBI Taxonomy" id="4076"/>
    <lineage>
        <taxon>Eukaryota</taxon>
        <taxon>Viridiplantae</taxon>
        <taxon>Streptophyta</taxon>
        <taxon>Embryophyta</taxon>
        <taxon>Tracheophyta</taxon>
        <taxon>Spermatophyta</taxon>
        <taxon>Magnoliopsida</taxon>
        <taxon>eudicotyledons</taxon>
        <taxon>Gunneridae</taxon>
        <taxon>Pentapetalae</taxon>
        <taxon>asterids</taxon>
        <taxon>lamiids</taxon>
        <taxon>Solanales</taxon>
        <taxon>Solanaceae</taxon>
        <taxon>Solanoideae</taxon>
        <taxon>Datureae</taxon>
        <taxon>Datura</taxon>
    </lineage>
</organism>
<dbReference type="SUPFAM" id="SSF54695">
    <property type="entry name" value="POZ domain"/>
    <property type="match status" value="1"/>
</dbReference>
<reference evidence="2 3" key="1">
    <citation type="journal article" date="2021" name="BMC Genomics">
        <title>Datura genome reveals duplications of psychoactive alkaloid biosynthetic genes and high mutation rate following tissue culture.</title>
        <authorList>
            <person name="Rajewski A."/>
            <person name="Carter-House D."/>
            <person name="Stajich J."/>
            <person name="Litt A."/>
        </authorList>
    </citation>
    <scope>NUCLEOTIDE SEQUENCE [LARGE SCALE GENOMIC DNA]</scope>
    <source>
        <strain evidence="2">AR-01</strain>
    </source>
</reference>
<evidence type="ECO:0000313" key="2">
    <source>
        <dbReference type="EMBL" id="MCD7462467.1"/>
    </source>
</evidence>
<proteinExistence type="predicted"/>
<dbReference type="InterPro" id="IPR011333">
    <property type="entry name" value="SKP1/BTB/POZ_sf"/>
</dbReference>
<dbReference type="Proteomes" id="UP000823775">
    <property type="component" value="Unassembled WGS sequence"/>
</dbReference>
<keyword evidence="3" id="KW-1185">Reference proteome</keyword>
<evidence type="ECO:0000256" key="1">
    <source>
        <dbReference type="ARBA" id="ARBA00004906"/>
    </source>
</evidence>
<protein>
    <submittedName>
        <fullName evidence="2">Uncharacterized protein</fullName>
    </submittedName>
</protein>
<accession>A0ABS8SVS9</accession>
<comment type="caution">
    <text evidence="2">The sequence shown here is derived from an EMBL/GenBank/DDBJ whole genome shotgun (WGS) entry which is preliminary data.</text>
</comment>
<dbReference type="EMBL" id="JACEIK010000805">
    <property type="protein sequence ID" value="MCD7462467.1"/>
    <property type="molecule type" value="Genomic_DNA"/>
</dbReference>
<sequence length="180" mass="19929">MDQYAFCSLVTPGGAKAFELVAKFCYGVRFELTPLNVVALRCASEYLQMTNEYGEGNLVEQTESFLNDVFGNWTDTIKALETCEEVLSYAEELHIVSRCINSLAMKACSDSKLLNWPVMENCSDSVIAVEAGGMRPENISGALVFYAKKYVPLMNRQSSFKDVTHAKSSSTPSEADQGRF</sequence>
<comment type="pathway">
    <text evidence="1">Protein modification; protein ubiquitination.</text>
</comment>
<name>A0ABS8SVS9_DATST</name>
<evidence type="ECO:0000313" key="3">
    <source>
        <dbReference type="Proteomes" id="UP000823775"/>
    </source>
</evidence>
<dbReference type="PANTHER" id="PTHR32370">
    <property type="entry name" value="OS12G0117600 PROTEIN"/>
    <property type="match status" value="1"/>
</dbReference>